<dbReference type="AlphaFoldDB" id="A0A9Q9EIJ7"/>
<dbReference type="InterPro" id="IPR036291">
    <property type="entry name" value="NAD(P)-bd_dom_sf"/>
</dbReference>
<reference evidence="1" key="1">
    <citation type="submission" date="2022-06" db="EMBL/GenBank/DDBJ databases">
        <title>Complete genome sequences of two strains of the flax pathogen Septoria linicola.</title>
        <authorList>
            <person name="Lapalu N."/>
            <person name="Simon A."/>
            <person name="Demenou B."/>
            <person name="Paumier D."/>
            <person name="Guillot M.-P."/>
            <person name="Gout L."/>
            <person name="Valade R."/>
        </authorList>
    </citation>
    <scope>NUCLEOTIDE SEQUENCE</scope>
    <source>
        <strain evidence="1">SE15195</strain>
    </source>
</reference>
<dbReference type="SUPFAM" id="SSF51735">
    <property type="entry name" value="NAD(P)-binding Rossmann-fold domains"/>
    <property type="match status" value="1"/>
</dbReference>
<dbReference type="Gene3D" id="3.40.50.720">
    <property type="entry name" value="NAD(P)-binding Rossmann-like Domain"/>
    <property type="match status" value="1"/>
</dbReference>
<accession>A0A9Q9EIJ7</accession>
<gene>
    <name evidence="1" type="ORF">Slin15195_G044830</name>
</gene>
<dbReference type="OrthoDB" id="3535423at2759"/>
<sequence length="277" mass="30615">MKIIVAGSTGFVGSEILSQLIAHNYITHIYLLSRRPHPDAKVNSSKRITQILHEFDSESYPENLIQRFRDEGVEACIWSLGGPVASFKNIDEARKVGVNYPAAAAEAFNDGIAKHFEPYFGYPEKQPAVGQKRFPFRFVFISGWGAEQDQFKRLWMYSESRKIKGAAEKALFDIASRAEEKGVNVGEGQDAAVNARHNAGETHRCFEVVALRPGGVLRGDSEGMLNIITEAVIPSIAVQRLAKTAIKVAFHGADGKTILENKDCLGEDWASVNSFKM</sequence>
<organism evidence="1 2">
    <name type="scientific">Septoria linicola</name>
    <dbReference type="NCBI Taxonomy" id="215465"/>
    <lineage>
        <taxon>Eukaryota</taxon>
        <taxon>Fungi</taxon>
        <taxon>Dikarya</taxon>
        <taxon>Ascomycota</taxon>
        <taxon>Pezizomycotina</taxon>
        <taxon>Dothideomycetes</taxon>
        <taxon>Dothideomycetidae</taxon>
        <taxon>Mycosphaerellales</taxon>
        <taxon>Mycosphaerellaceae</taxon>
        <taxon>Septoria</taxon>
    </lineage>
</organism>
<dbReference type="EMBL" id="CP099420">
    <property type="protein sequence ID" value="USW51164.1"/>
    <property type="molecule type" value="Genomic_DNA"/>
</dbReference>
<proteinExistence type="predicted"/>
<dbReference type="PANTHER" id="PTHR14097">
    <property type="entry name" value="OXIDOREDUCTASE HTATIP2"/>
    <property type="match status" value="1"/>
</dbReference>
<dbReference type="Proteomes" id="UP001056384">
    <property type="component" value="Chromosome 3"/>
</dbReference>
<name>A0A9Q9EIJ7_9PEZI</name>
<keyword evidence="2" id="KW-1185">Reference proteome</keyword>
<evidence type="ECO:0000313" key="1">
    <source>
        <dbReference type="EMBL" id="USW51164.1"/>
    </source>
</evidence>
<dbReference type="PANTHER" id="PTHR14097:SF9">
    <property type="entry name" value="EPIMERASE, PUTATIVE (AFU_ORTHOLOGUE AFUA_8G07320)-RELATED"/>
    <property type="match status" value="1"/>
</dbReference>
<evidence type="ECO:0000313" key="2">
    <source>
        <dbReference type="Proteomes" id="UP001056384"/>
    </source>
</evidence>
<protein>
    <submittedName>
        <fullName evidence="1">NAD(P)-binding domain superfamily</fullName>
    </submittedName>
</protein>